<organism evidence="4 5">
    <name type="scientific">Chryseolinea serpens</name>
    <dbReference type="NCBI Taxonomy" id="947013"/>
    <lineage>
        <taxon>Bacteria</taxon>
        <taxon>Pseudomonadati</taxon>
        <taxon>Bacteroidota</taxon>
        <taxon>Cytophagia</taxon>
        <taxon>Cytophagales</taxon>
        <taxon>Fulvivirgaceae</taxon>
        <taxon>Chryseolinea</taxon>
    </lineage>
</organism>
<dbReference type="RefSeq" id="WP_073136461.1">
    <property type="nucleotide sequence ID" value="NZ_FQWQ01000002.1"/>
</dbReference>
<dbReference type="STRING" id="947013.SAMN04488109_3522"/>
<dbReference type="Pfam" id="PF01841">
    <property type="entry name" value="Transglut_core"/>
    <property type="match status" value="1"/>
</dbReference>
<keyword evidence="1" id="KW-0732">Signal</keyword>
<keyword evidence="5" id="KW-1185">Reference proteome</keyword>
<protein>
    <submittedName>
        <fullName evidence="4">Transglutaminase-like superfamily protein</fullName>
    </submittedName>
</protein>
<reference evidence="4 5" key="1">
    <citation type="submission" date="2016-11" db="EMBL/GenBank/DDBJ databases">
        <authorList>
            <person name="Jaros S."/>
            <person name="Januszkiewicz K."/>
            <person name="Wedrychowicz H."/>
        </authorList>
    </citation>
    <scope>NUCLEOTIDE SEQUENCE [LARGE SCALE GENOMIC DNA]</scope>
    <source>
        <strain evidence="4 5">DSM 24574</strain>
    </source>
</reference>
<dbReference type="InterPro" id="IPR024618">
    <property type="entry name" value="DUF3857"/>
</dbReference>
<dbReference type="InterPro" id="IPR002931">
    <property type="entry name" value="Transglutaminase-like"/>
</dbReference>
<proteinExistence type="predicted"/>
<dbReference type="Gene3D" id="2.60.120.1130">
    <property type="match status" value="1"/>
</dbReference>
<name>A0A1M5RQT0_9BACT</name>
<feature type="domain" description="DUF3857" evidence="3">
    <location>
        <begin position="66"/>
        <end position="195"/>
    </location>
</feature>
<dbReference type="OrthoDB" id="98874at2"/>
<evidence type="ECO:0000259" key="3">
    <source>
        <dbReference type="Pfam" id="PF12969"/>
    </source>
</evidence>
<accession>A0A1M5RQT0</accession>
<evidence type="ECO:0000313" key="5">
    <source>
        <dbReference type="Proteomes" id="UP000184212"/>
    </source>
</evidence>
<dbReference type="Pfam" id="PF12969">
    <property type="entry name" value="DUF3857"/>
    <property type="match status" value="1"/>
</dbReference>
<feature type="chain" id="PRO_5012409469" evidence="1">
    <location>
        <begin position="19"/>
        <end position="658"/>
    </location>
</feature>
<dbReference type="AlphaFoldDB" id="A0A1M5RQT0"/>
<evidence type="ECO:0000256" key="1">
    <source>
        <dbReference type="SAM" id="SignalP"/>
    </source>
</evidence>
<gene>
    <name evidence="4" type="ORF">SAMN04488109_3522</name>
</gene>
<evidence type="ECO:0000259" key="2">
    <source>
        <dbReference type="Pfam" id="PF01841"/>
    </source>
</evidence>
<dbReference type="Proteomes" id="UP000184212">
    <property type="component" value="Unassembled WGS sequence"/>
</dbReference>
<evidence type="ECO:0000313" key="4">
    <source>
        <dbReference type="EMBL" id="SHH28564.1"/>
    </source>
</evidence>
<dbReference type="Gene3D" id="3.10.620.30">
    <property type="match status" value="1"/>
</dbReference>
<dbReference type="Gene3D" id="2.60.40.3140">
    <property type="match status" value="1"/>
</dbReference>
<sequence length="658" mass="75145">MRTVFVIALVAIHSLASAQYEDHGFPFGKVTHADLDMKVYEKDTAAAAVVLDEFGEAFMDNENAHNLVFRYHAKIKILKKEGLDYANFVIYLYKNSTGKETMRSAKASTFNVENGSIREIKLPQRSQINEEIDPTHDARKFALLDVRVGSVIEVDYKIESPFKFNFRSWPFQSEIPKIASEYWALIPANYKYHTSLRGFLKLSKNESELKRNWYSPGGGRLADCILTKFGMADIPAFIEEEYMTAKSNYVSCLNFELAELLQFDGRKDKFTKEWKDVDDELRLDNGFGVQIKRGKGVLDREVDQCIAGATDDLTKAQKIYDFIKNWYRWNEKNNFTSQDGIKKAFEAKTGDAADINLSLVAALQYAGLSADPMILSTRENGLVTSVYPVLSDFNYVIAKLNVGDKVYLLDATDDLLSFGLIPDRCLNGKGRVMTGKESYWYDTKPAEKDRQVSMISLKLTQEGKWVGTVENTHFGYSAYRYRKMLAQSGEEKFYAEKMANNLHNATLVKQSFTNVDDLTKPLIMKFELELERVDDLTAGQFYFNPFITLYWQNNPFRSAVRLYPVDFGVPIEQVIVFNLECPATYELAEIPEPLALALPTEGGRYIYDVKSSGNTVMMNSNFVINRPVYSSKEYFFLKELFDRVVAVQKTDLVFKKKA</sequence>
<dbReference type="EMBL" id="FQWQ01000002">
    <property type="protein sequence ID" value="SHH28564.1"/>
    <property type="molecule type" value="Genomic_DNA"/>
</dbReference>
<feature type="domain" description="Transglutaminase-like" evidence="2">
    <location>
        <begin position="303"/>
        <end position="370"/>
    </location>
</feature>
<feature type="signal peptide" evidence="1">
    <location>
        <begin position="1"/>
        <end position="18"/>
    </location>
</feature>